<dbReference type="RefSeq" id="WP_043460184.1">
    <property type="nucleotide sequence ID" value="NZ_CP134822.1"/>
</dbReference>
<reference evidence="5 6" key="1">
    <citation type="journal article" date="2014" name="Genome Announc.">
        <title>Draft Genome Sequence of Streptomyces fradiae ATCC 19609, a Strain Highly Sensitive to Antibiotics.</title>
        <authorList>
            <person name="Bekker O.B."/>
            <person name="Klimina K.M."/>
            <person name="Vatlin A.A."/>
            <person name="Zakharevich N.V."/>
            <person name="Kasianov A.S."/>
            <person name="Danilenko V.N."/>
        </authorList>
    </citation>
    <scope>NUCLEOTIDE SEQUENCE [LARGE SCALE GENOMIC DNA]</scope>
    <source>
        <strain evidence="5 6">ATCC 19609</strain>
    </source>
</reference>
<dbReference type="PROSITE" id="PS51257">
    <property type="entry name" value="PROKAR_LIPOPROTEIN"/>
    <property type="match status" value="1"/>
</dbReference>
<dbReference type="EMBL" id="JNAD02000001">
    <property type="protein sequence ID" value="RKM98900.1"/>
    <property type="molecule type" value="Genomic_DNA"/>
</dbReference>
<evidence type="ECO:0000313" key="6">
    <source>
        <dbReference type="Proteomes" id="UP000028058"/>
    </source>
</evidence>
<dbReference type="PANTHER" id="PTHR47235:SF1">
    <property type="entry name" value="BLR6548 PROTEIN"/>
    <property type="match status" value="1"/>
</dbReference>
<sequence length="419" mass="44281">MKHSRRAAVAAAVVALALAGTGCSTKAQESGGGEAGADGIKTGPGVTEKTIKLAALTDLSGPYATLGKSIVQAQKMWAEGVNKDGGICDRKIEIVVKDHGYDVQKARSAYTEVSPDVLAMPQVVGSPVVASLKDTVAKDKILTYPMAWAASLLGEDAIQVMGTTYDIDMINAVDFLERKSGVKKGDKIGHVYFEGDYGQSALEGSTYAAEKRGMKIVEQKIKPTDTDLSAQVSALRAAKVKAVLISAGPTQTASLVGVSAAKGFTVPVVSSAVGFAPQLLKTPAGPALEKMLHIVTAQPPVSHDLPDLQKMVSDYQKKYPKELVDSGTLSGYHAAMLMDSDLRAACKAKDLTREGLVKAHRSQSKHEGLGVTQDFSDASQPATFSSYMVKPDAKKVGGTVLVEDTHELPEAREYFKNRS</sequence>
<protein>
    <submittedName>
        <fullName evidence="5">ABC transporter substrate-binding protein</fullName>
    </submittedName>
</protein>
<evidence type="ECO:0000256" key="2">
    <source>
        <dbReference type="ARBA" id="ARBA00022729"/>
    </source>
</evidence>
<dbReference type="SUPFAM" id="SSF53822">
    <property type="entry name" value="Periplasmic binding protein-like I"/>
    <property type="match status" value="1"/>
</dbReference>
<keyword evidence="2 3" id="KW-0732">Signal</keyword>
<gene>
    <name evidence="5" type="ORF">SFRA_001230</name>
</gene>
<evidence type="ECO:0000256" key="3">
    <source>
        <dbReference type="SAM" id="SignalP"/>
    </source>
</evidence>
<feature type="domain" description="Leucine-binding protein" evidence="4">
    <location>
        <begin position="50"/>
        <end position="392"/>
    </location>
</feature>
<dbReference type="Gene3D" id="3.40.50.2300">
    <property type="match status" value="2"/>
</dbReference>
<dbReference type="InterPro" id="IPR028082">
    <property type="entry name" value="Peripla_BP_I"/>
</dbReference>
<evidence type="ECO:0000256" key="1">
    <source>
        <dbReference type="ARBA" id="ARBA00010062"/>
    </source>
</evidence>
<dbReference type="AlphaFoldDB" id="A0A3R7EYM3"/>
<dbReference type="CDD" id="cd06343">
    <property type="entry name" value="PBP1_ABC_ligand_binding-like"/>
    <property type="match status" value="1"/>
</dbReference>
<comment type="similarity">
    <text evidence="1">Belongs to the leucine-binding protein family.</text>
</comment>
<keyword evidence="6" id="KW-1185">Reference proteome</keyword>
<feature type="signal peptide" evidence="3">
    <location>
        <begin position="1"/>
        <end position="27"/>
    </location>
</feature>
<evidence type="ECO:0000259" key="4">
    <source>
        <dbReference type="Pfam" id="PF13458"/>
    </source>
</evidence>
<feature type="chain" id="PRO_5043188255" evidence="3">
    <location>
        <begin position="28"/>
        <end position="419"/>
    </location>
</feature>
<dbReference type="Pfam" id="PF13458">
    <property type="entry name" value="Peripla_BP_6"/>
    <property type="match status" value="1"/>
</dbReference>
<dbReference type="PANTHER" id="PTHR47235">
    <property type="entry name" value="BLR6548 PROTEIN"/>
    <property type="match status" value="1"/>
</dbReference>
<dbReference type="OrthoDB" id="26870at2"/>
<evidence type="ECO:0000313" key="5">
    <source>
        <dbReference type="EMBL" id="RKM98900.1"/>
    </source>
</evidence>
<name>A0A3R7EYM3_9ACTN</name>
<dbReference type="Proteomes" id="UP000028058">
    <property type="component" value="Unassembled WGS sequence"/>
</dbReference>
<organism evidence="5 6">
    <name type="scientific">Streptomyces xinghaiensis</name>
    <dbReference type="NCBI Taxonomy" id="1038928"/>
    <lineage>
        <taxon>Bacteria</taxon>
        <taxon>Bacillati</taxon>
        <taxon>Actinomycetota</taxon>
        <taxon>Actinomycetes</taxon>
        <taxon>Kitasatosporales</taxon>
        <taxon>Streptomycetaceae</taxon>
        <taxon>Streptomyces</taxon>
    </lineage>
</organism>
<proteinExistence type="inferred from homology"/>
<dbReference type="InterPro" id="IPR028081">
    <property type="entry name" value="Leu-bd"/>
</dbReference>
<accession>A0A3R7EYM3</accession>
<comment type="caution">
    <text evidence="5">The sequence shown here is derived from an EMBL/GenBank/DDBJ whole genome shotgun (WGS) entry which is preliminary data.</text>
</comment>